<dbReference type="Proteomes" id="UP000800200">
    <property type="component" value="Unassembled WGS sequence"/>
</dbReference>
<evidence type="ECO:0000313" key="2">
    <source>
        <dbReference type="EMBL" id="KAF2180840.1"/>
    </source>
</evidence>
<feature type="compositionally biased region" description="Polar residues" evidence="1">
    <location>
        <begin position="66"/>
        <end position="78"/>
    </location>
</feature>
<proteinExistence type="predicted"/>
<accession>A0A6A6DSA5</accession>
<feature type="compositionally biased region" description="Basic and acidic residues" evidence="1">
    <location>
        <begin position="1"/>
        <end position="11"/>
    </location>
</feature>
<evidence type="ECO:0000256" key="1">
    <source>
        <dbReference type="SAM" id="MobiDB-lite"/>
    </source>
</evidence>
<feature type="region of interest" description="Disordered" evidence="1">
    <location>
        <begin position="48"/>
        <end position="78"/>
    </location>
</feature>
<dbReference type="EMBL" id="ML994656">
    <property type="protein sequence ID" value="KAF2180840.1"/>
    <property type="molecule type" value="Genomic_DNA"/>
</dbReference>
<dbReference type="OrthoDB" id="3918328at2759"/>
<feature type="region of interest" description="Disordered" evidence="1">
    <location>
        <begin position="1"/>
        <end position="34"/>
    </location>
</feature>
<dbReference type="AlphaFoldDB" id="A0A6A6DSA5"/>
<name>A0A6A6DSA5_9PEZI</name>
<organism evidence="2 3">
    <name type="scientific">Zopfia rhizophila CBS 207.26</name>
    <dbReference type="NCBI Taxonomy" id="1314779"/>
    <lineage>
        <taxon>Eukaryota</taxon>
        <taxon>Fungi</taxon>
        <taxon>Dikarya</taxon>
        <taxon>Ascomycota</taxon>
        <taxon>Pezizomycotina</taxon>
        <taxon>Dothideomycetes</taxon>
        <taxon>Dothideomycetes incertae sedis</taxon>
        <taxon>Zopfiaceae</taxon>
        <taxon>Zopfia</taxon>
    </lineage>
</organism>
<reference evidence="2" key="1">
    <citation type="journal article" date="2020" name="Stud. Mycol.">
        <title>101 Dothideomycetes genomes: a test case for predicting lifestyles and emergence of pathogens.</title>
        <authorList>
            <person name="Haridas S."/>
            <person name="Albert R."/>
            <person name="Binder M."/>
            <person name="Bloem J."/>
            <person name="Labutti K."/>
            <person name="Salamov A."/>
            <person name="Andreopoulos B."/>
            <person name="Baker S."/>
            <person name="Barry K."/>
            <person name="Bills G."/>
            <person name="Bluhm B."/>
            <person name="Cannon C."/>
            <person name="Castanera R."/>
            <person name="Culley D."/>
            <person name="Daum C."/>
            <person name="Ezra D."/>
            <person name="Gonzalez J."/>
            <person name="Henrissat B."/>
            <person name="Kuo A."/>
            <person name="Liang C."/>
            <person name="Lipzen A."/>
            <person name="Lutzoni F."/>
            <person name="Magnuson J."/>
            <person name="Mondo S."/>
            <person name="Nolan M."/>
            <person name="Ohm R."/>
            <person name="Pangilinan J."/>
            <person name="Park H.-J."/>
            <person name="Ramirez L."/>
            <person name="Alfaro M."/>
            <person name="Sun H."/>
            <person name="Tritt A."/>
            <person name="Yoshinaga Y."/>
            <person name="Zwiers L.-H."/>
            <person name="Turgeon B."/>
            <person name="Goodwin S."/>
            <person name="Spatafora J."/>
            <person name="Crous P."/>
            <person name="Grigoriev I."/>
        </authorList>
    </citation>
    <scope>NUCLEOTIDE SEQUENCE</scope>
    <source>
        <strain evidence="2">CBS 207.26</strain>
    </source>
</reference>
<protein>
    <submittedName>
        <fullName evidence="2">Uncharacterized protein</fullName>
    </submittedName>
</protein>
<evidence type="ECO:0000313" key="3">
    <source>
        <dbReference type="Proteomes" id="UP000800200"/>
    </source>
</evidence>
<gene>
    <name evidence="2" type="ORF">K469DRAFT_753179</name>
</gene>
<keyword evidence="3" id="KW-1185">Reference proteome</keyword>
<sequence>MNSSQFEKRSMAQDTAPPSFSRARRPALIPPNSSLSLAEAEELVRTRINQPLFPPPDPNLLRNLRSASPTRSDSSNLDFVTHSSLDAHITRDQYLHSNPNPSTKSPSIPASIARDPRRRALWIKARAHYARDWNIRRFRSTQQEHPSPNPDVILQNSVSVDVAPKRKHSAFILDEELKCQLEDSVGTPHLSEMVPGDDVSAQLNMEELSMGGRVSAMDGEVGIKDGFTGSFKCNYATKEDKNQG</sequence>